<dbReference type="EC" id="1.3.99.-" evidence="14 15"/>
<evidence type="ECO:0000313" key="17">
    <source>
        <dbReference type="EMBL" id="CBL87200.1"/>
    </source>
</evidence>
<reference evidence="16" key="2">
    <citation type="journal article" date="2012" name="Environ. Microbiol.">
        <title>Genomic content of uncultured Bacteroidetes from contrasting oceanic provinces in the North Atlantic Ocean.</title>
        <authorList>
            <person name="Gomez-Pereira P.R."/>
            <person name="Schuler M."/>
            <person name="Fuchs B.M."/>
            <person name="Bennke C."/>
            <person name="Teeling H."/>
            <person name="Waldmann J."/>
            <person name="Richter M."/>
            <person name="Barbe V."/>
            <person name="Bataille E."/>
            <person name="Glockner F.O."/>
            <person name="Amann R."/>
        </authorList>
    </citation>
    <scope>NUCLEOTIDE SEQUENCE</scope>
</reference>
<evidence type="ECO:0000256" key="2">
    <source>
        <dbReference type="ARBA" id="ARBA00005073"/>
    </source>
</evidence>
<keyword evidence="12 14" id="KW-0472">Membrane</keyword>
<comment type="catalytic activity">
    <reaction evidence="13 14 15">
        <text>protoporphyrinogen IX + 3 A = protoporphyrin IX + 3 AH2</text>
        <dbReference type="Rhea" id="RHEA:62000"/>
        <dbReference type="ChEBI" id="CHEBI:13193"/>
        <dbReference type="ChEBI" id="CHEBI:17499"/>
        <dbReference type="ChEBI" id="CHEBI:57306"/>
        <dbReference type="ChEBI" id="CHEBI:57307"/>
    </reaction>
</comment>
<name>F4MM16_9BACT</name>
<dbReference type="PANTHER" id="PTHR40255:SF1">
    <property type="entry name" value="PROTOPORPHYRINOGEN IX OXIDASE"/>
    <property type="match status" value="1"/>
</dbReference>
<evidence type="ECO:0000256" key="5">
    <source>
        <dbReference type="ARBA" id="ARBA00022475"/>
    </source>
</evidence>
<sequence>MALYLFKALHIIGFVAWFAGLFYLVRMFVYYREAEEKSEVERSILQPQFYLMQQRVYKIICNPAMMITWICGLGMIYIYGLDWFKENTWLHVKLTLVLLMTGYHLYCKRYITYLKNGTANLNPFQLRLMNEIPTLFLFAIVIFAVFKNGANSLIVFSSTIGFGFILFIFTKLYKKMRESNQK</sequence>
<evidence type="ECO:0000313" key="16">
    <source>
        <dbReference type="EMBL" id="CBL87157.1"/>
    </source>
</evidence>
<keyword evidence="6 14" id="KW-0349">Heme</keyword>
<comment type="subcellular location">
    <subcellularLocation>
        <location evidence="1 14">Cell membrane</location>
        <topology evidence="1 14">Multi-pass membrane protein</topology>
    </subcellularLocation>
</comment>
<evidence type="ECO:0000256" key="12">
    <source>
        <dbReference type="ARBA" id="ARBA00023136"/>
    </source>
</evidence>
<dbReference type="EMBL" id="FQ032810">
    <property type="protein sequence ID" value="CBL87157.1"/>
    <property type="molecule type" value="Genomic_DNA"/>
</dbReference>
<comment type="cofactor">
    <cofactor evidence="14 15">
        <name>heme b</name>
        <dbReference type="ChEBI" id="CHEBI:60344"/>
    </cofactor>
    <text evidence="14 15">Binds 1 heme b (iron(II)-protoporphyrin IX) group per subunit.</text>
</comment>
<evidence type="ECO:0000256" key="10">
    <source>
        <dbReference type="ARBA" id="ARBA00023002"/>
    </source>
</evidence>
<comment type="pathway">
    <text evidence="2 14 15">Porphyrin-containing compound metabolism; protoporphyrin-IX biosynthesis; protoporphyrin-IX from protoporphyrinogen-IX: step 1/1.</text>
</comment>
<comment type="similarity">
    <text evidence="3 14 15">Belongs to the HemJ family.</text>
</comment>
<feature type="binding site" description="axial binding residue" evidence="14">
    <location>
        <position position="93"/>
    </location>
    <ligand>
        <name>heme</name>
        <dbReference type="ChEBI" id="CHEBI:30413"/>
    </ligand>
    <ligandPart>
        <name>Fe</name>
        <dbReference type="ChEBI" id="CHEBI:18248"/>
    </ligandPart>
</feature>
<dbReference type="AlphaFoldDB" id="F4MM16"/>
<keyword evidence="5 14" id="KW-1003">Cell membrane</keyword>
<dbReference type="EMBL" id="FQ032813">
    <property type="protein sequence ID" value="CBL87212.1"/>
    <property type="molecule type" value="Genomic_DNA"/>
</dbReference>
<dbReference type="PANTHER" id="PTHR40255">
    <property type="entry name" value="UPF0093 MEMBRANE PROTEIN SLR1790"/>
    <property type="match status" value="1"/>
</dbReference>
<keyword evidence="10 14" id="KW-0560">Oxidoreductase</keyword>
<protein>
    <recommendedName>
        <fullName evidence="4 14">Protoporphyrinogen IX oxidase</fullName>
        <shortName evidence="14">PPO</shortName>
        <ecNumber evidence="14 15">1.3.99.-</ecNumber>
    </recommendedName>
</protein>
<dbReference type="GO" id="GO:0006782">
    <property type="term" value="P:protoporphyrinogen IX biosynthetic process"/>
    <property type="evidence" value="ECO:0007669"/>
    <property type="project" value="UniProtKB-UniRule"/>
</dbReference>
<evidence type="ECO:0000256" key="6">
    <source>
        <dbReference type="ARBA" id="ARBA00022617"/>
    </source>
</evidence>
<feature type="transmembrane region" description="Helical" evidence="14">
    <location>
        <begin position="90"/>
        <end position="107"/>
    </location>
</feature>
<gene>
    <name evidence="16" type="ORF">S3_858_0008</name>
    <name evidence="17" type="ORF">S3_891_0010</name>
    <name evidence="18" type="ORF">S3_892_0004</name>
</gene>
<proteinExistence type="inferred from homology"/>
<evidence type="ECO:0000313" key="18">
    <source>
        <dbReference type="EMBL" id="CBL87212.1"/>
    </source>
</evidence>
<evidence type="ECO:0000256" key="4">
    <source>
        <dbReference type="ARBA" id="ARBA00017504"/>
    </source>
</evidence>
<keyword evidence="7 14" id="KW-0812">Transmembrane</keyword>
<evidence type="ECO:0000256" key="8">
    <source>
        <dbReference type="ARBA" id="ARBA00022723"/>
    </source>
</evidence>
<keyword evidence="8 14" id="KW-0479">Metal-binding</keyword>
<dbReference type="Pfam" id="PF03653">
    <property type="entry name" value="UPF0093"/>
    <property type="match status" value="1"/>
</dbReference>
<dbReference type="InterPro" id="IPR005265">
    <property type="entry name" value="HemJ-like"/>
</dbReference>
<dbReference type="UniPathway" id="UPA00251">
    <property type="reaction ID" value="UER00324"/>
</dbReference>
<feature type="binding site" description="axial binding residue" evidence="14">
    <location>
        <position position="10"/>
    </location>
    <ligand>
        <name>heme</name>
        <dbReference type="ChEBI" id="CHEBI:30413"/>
    </ligand>
    <ligandPart>
        <name>Fe</name>
        <dbReference type="ChEBI" id="CHEBI:18248"/>
    </ligandPart>
</feature>
<evidence type="ECO:0000256" key="14">
    <source>
        <dbReference type="HAMAP-Rule" id="MF_02239"/>
    </source>
</evidence>
<feature type="transmembrane region" description="Helical" evidence="14">
    <location>
        <begin position="59"/>
        <end position="78"/>
    </location>
</feature>
<evidence type="ECO:0000256" key="15">
    <source>
        <dbReference type="PIRNR" id="PIRNR004638"/>
    </source>
</evidence>
<feature type="transmembrane region" description="Helical" evidence="14">
    <location>
        <begin position="6"/>
        <end position="25"/>
    </location>
</feature>
<evidence type="ECO:0000256" key="11">
    <source>
        <dbReference type="ARBA" id="ARBA00023004"/>
    </source>
</evidence>
<dbReference type="GO" id="GO:0070818">
    <property type="term" value="F:protoporphyrinogen oxidase activity"/>
    <property type="evidence" value="ECO:0007669"/>
    <property type="project" value="UniProtKB-UniRule"/>
</dbReference>
<feature type="transmembrane region" description="Helical" evidence="14">
    <location>
        <begin position="128"/>
        <end position="146"/>
    </location>
</feature>
<reference evidence="16" key="1">
    <citation type="submission" date="2010-05" db="EMBL/GenBank/DDBJ databases">
        <authorList>
            <person name="Genoscope - CEA"/>
        </authorList>
    </citation>
    <scope>NUCLEOTIDE SEQUENCE</scope>
</reference>
<comment type="subunit">
    <text evidence="14">Homodimer.</text>
</comment>
<evidence type="ECO:0000256" key="1">
    <source>
        <dbReference type="ARBA" id="ARBA00004651"/>
    </source>
</evidence>
<evidence type="ECO:0000256" key="3">
    <source>
        <dbReference type="ARBA" id="ARBA00006501"/>
    </source>
</evidence>
<dbReference type="EMBL" id="FQ032812">
    <property type="protein sequence ID" value="CBL87200.1"/>
    <property type="molecule type" value="Genomic_DNA"/>
</dbReference>
<dbReference type="GO" id="GO:0046872">
    <property type="term" value="F:metal ion binding"/>
    <property type="evidence" value="ECO:0007669"/>
    <property type="project" value="UniProtKB-UniRule"/>
</dbReference>
<dbReference type="GO" id="GO:0005886">
    <property type="term" value="C:plasma membrane"/>
    <property type="evidence" value="ECO:0007669"/>
    <property type="project" value="UniProtKB-SubCell"/>
</dbReference>
<comment type="function">
    <text evidence="14 15">Catalyzes the oxidation of protoporphyrinogen IX to protoporphyrin IX.</text>
</comment>
<organism evidence="16">
    <name type="scientific">uncultured Sphingobacteriia bacterium</name>
    <dbReference type="NCBI Taxonomy" id="246143"/>
    <lineage>
        <taxon>Bacteria</taxon>
        <taxon>Pseudomonadati</taxon>
        <taxon>Bacteroidota</taxon>
        <taxon>Sphingobacteriia</taxon>
        <taxon>environmental samples</taxon>
    </lineage>
</organism>
<evidence type="ECO:0000256" key="13">
    <source>
        <dbReference type="ARBA" id="ARBA00048390"/>
    </source>
</evidence>
<evidence type="ECO:0000256" key="7">
    <source>
        <dbReference type="ARBA" id="ARBA00022692"/>
    </source>
</evidence>
<dbReference type="HAMAP" id="MF_02239">
    <property type="entry name" value="HemJ"/>
    <property type="match status" value="1"/>
</dbReference>
<feature type="transmembrane region" description="Helical" evidence="14">
    <location>
        <begin position="152"/>
        <end position="173"/>
    </location>
</feature>
<evidence type="ECO:0000256" key="9">
    <source>
        <dbReference type="ARBA" id="ARBA00022989"/>
    </source>
</evidence>
<accession>F4MM16</accession>
<keyword evidence="11 14" id="KW-0408">Iron</keyword>
<keyword evidence="9 14" id="KW-1133">Transmembrane helix</keyword>
<dbReference type="PIRSF" id="PIRSF004638">
    <property type="entry name" value="UCP004638"/>
    <property type="match status" value="1"/>
</dbReference>